<reference evidence="1 2" key="1">
    <citation type="journal article" date="2004" name="Environ. Microbiol.">
        <title>Phylogeny-function analysis of (meta)genomic libraries: screening for expression of ribosomal RNA genes by large-insert library fluorescent in situ hybridization (LIL-FISH).</title>
        <authorList>
            <person name="Leveau J.H."/>
            <person name="Gerards S."/>
            <person name="de Boer W."/>
            <person name="van Veen J.A."/>
        </authorList>
    </citation>
    <scope>NUCLEOTIDE SEQUENCE [LARGE SCALE GENOMIC DNA]</scope>
    <source>
        <strain evidence="1 2">Ter331</strain>
    </source>
</reference>
<dbReference type="AlphaFoldDB" id="G0A7Z4"/>
<reference evidence="2" key="6">
    <citation type="submission" date="2011-05" db="EMBL/GenBank/DDBJ databases">
        <title>Complete sequence of Collimonas fungivorans Ter331.</title>
        <authorList>
            <person name="Leveau J.H."/>
        </authorList>
    </citation>
    <scope>NUCLEOTIDE SEQUENCE [LARGE SCALE GENOMIC DNA]</scope>
    <source>
        <strain evidence="2">Ter331</strain>
    </source>
</reference>
<dbReference type="EMBL" id="CP002745">
    <property type="protein sequence ID" value="AEK59905.1"/>
    <property type="molecule type" value="Genomic_DNA"/>
</dbReference>
<accession>G0A7Z4</accession>
<name>G0A7Z4_COLFT</name>
<sequence>MLNKNLIDARALKILLKYDVLAAGYEARGYPLNARQQEYVEKNGTSPEDMSYMKQHGLAFDSLKIGHDEAVRKSFEHYALCKKKHVTNLFLASFSSGRQDYRSGLSAYAFMQTMPDHVCELSSADVCKICSAVEVKDRLDLTGLNQQRFKCGSMIGYKTPYEIHFFLEQHHQLQDVPPAAADFAIFNAIIDILKHADDGLKPKDAHKELKKIPGFKPTTDECQYVLEILGFCSILETEQHRGYLTHYTNPGLAPSKSHSSDWAYPVDFWTGKNGINRDALKFWFGAYKEIKI</sequence>
<protein>
    <submittedName>
        <fullName evidence="1">Uncharacterized protein</fullName>
    </submittedName>
</protein>
<dbReference type="Proteomes" id="UP000008392">
    <property type="component" value="Chromosome"/>
</dbReference>
<dbReference type="KEGG" id="cfu:CFU_0066"/>
<keyword evidence="2" id="KW-1185">Reference proteome</keyword>
<evidence type="ECO:0000313" key="2">
    <source>
        <dbReference type="Proteomes" id="UP000008392"/>
    </source>
</evidence>
<dbReference type="HOGENOM" id="CLU_090898_0_0_4"/>
<proteinExistence type="predicted"/>
<reference evidence="1 2" key="2">
    <citation type="journal article" date="2006" name="J. Microbiol. Methods">
        <title>Genomic flank-sequencing of plasposon insertion sites for rapid identification of functional genes.</title>
        <authorList>
            <person name="Leveau J.H."/>
            <person name="Gerards S."/>
            <person name="Fritsche K."/>
            <person name="Zondag G."/>
            <person name="van Veen J.A."/>
        </authorList>
    </citation>
    <scope>NUCLEOTIDE SEQUENCE [LARGE SCALE GENOMIC DNA]</scope>
    <source>
        <strain evidence="1 2">Ter331</strain>
    </source>
</reference>
<dbReference type="eggNOG" id="ENOG502Z8FV">
    <property type="taxonomic scope" value="Bacteria"/>
</dbReference>
<organism evidence="1 2">
    <name type="scientific">Collimonas fungivorans (strain Ter331)</name>
    <dbReference type="NCBI Taxonomy" id="1005048"/>
    <lineage>
        <taxon>Bacteria</taxon>
        <taxon>Pseudomonadati</taxon>
        <taxon>Pseudomonadota</taxon>
        <taxon>Betaproteobacteria</taxon>
        <taxon>Burkholderiales</taxon>
        <taxon>Oxalobacteraceae</taxon>
        <taxon>Collimonas</taxon>
    </lineage>
</organism>
<reference evidence="1 2" key="3">
    <citation type="journal article" date="2008" name="FEMS Microbiol. Ecol.">
        <title>Identification and characterization of genes underlying chitinolysis in Collimonas fungivorans Ter331.</title>
        <authorList>
            <person name="Fritsche K."/>
            <person name="de Boer W."/>
            <person name="Gerards S."/>
            <person name="van den Berg M."/>
            <person name="van Veen J.A."/>
            <person name="Leveau J.H."/>
        </authorList>
    </citation>
    <scope>NUCLEOTIDE SEQUENCE [LARGE SCALE GENOMIC DNA]</scope>
    <source>
        <strain evidence="1 2">Ter331</strain>
    </source>
</reference>
<dbReference type="RefSeq" id="WP_014004060.1">
    <property type="nucleotide sequence ID" value="NC_015856.1"/>
</dbReference>
<reference evidence="1 2" key="5">
    <citation type="journal article" date="2011" name="ISME J.">
        <title>Dual transcriptional profiling of a bacterial/fungal confrontation: Collimonas fungivorans versus Aspergillus niger.</title>
        <authorList>
            <person name="Mela F."/>
            <person name="Fritsche K."/>
            <person name="de Boer W."/>
            <person name="van Veen J.A."/>
            <person name="de Graaff L.H."/>
            <person name="van den Berg M."/>
            <person name="Leveau J.H."/>
        </authorList>
    </citation>
    <scope>NUCLEOTIDE SEQUENCE [LARGE SCALE GENOMIC DNA]</scope>
    <source>
        <strain evidence="1 2">Ter331</strain>
    </source>
</reference>
<reference evidence="1 2" key="4">
    <citation type="journal article" date="2010" name="Environ. Microbiol.">
        <title>The bacterial genus Collimonas: mycophagy, weathering and other adaptive solutions to life in oligotrophic soil environments.</title>
        <authorList>
            <person name="Leveau J.H."/>
            <person name="Uroz S."/>
            <person name="de Boer W."/>
        </authorList>
    </citation>
    <scope>NUCLEOTIDE SEQUENCE [LARGE SCALE GENOMIC DNA]</scope>
    <source>
        <strain evidence="1 2">Ter331</strain>
    </source>
</reference>
<gene>
    <name evidence="1" type="ordered locus">CFU_0066</name>
</gene>
<evidence type="ECO:0000313" key="1">
    <source>
        <dbReference type="EMBL" id="AEK59905.1"/>
    </source>
</evidence>
<dbReference type="STRING" id="1005048.CFU_0066"/>